<gene>
    <name evidence="2" type="ORF">KI387_000599</name>
</gene>
<protein>
    <recommendedName>
        <fullName evidence="1">C2 domain-containing protein</fullName>
    </recommendedName>
</protein>
<dbReference type="PROSITE" id="PS50004">
    <property type="entry name" value="C2"/>
    <property type="match status" value="1"/>
</dbReference>
<evidence type="ECO:0000313" key="3">
    <source>
        <dbReference type="Proteomes" id="UP000824469"/>
    </source>
</evidence>
<dbReference type="EMBL" id="JAHRHJ020000001">
    <property type="protein sequence ID" value="KAH9328491.1"/>
    <property type="molecule type" value="Genomic_DNA"/>
</dbReference>
<sequence length="181" mass="19709">TGSHSPPGSIPAFLPMDHHSMLELNIFSAHDLKKITLFGEMQTYAVAWINSDNKISTEIDRAGGSNPKWNDKLILSVEDGFLHSETSSVTIQIYCIGRLKDRLVGTATAMLCNLLKRNGGHTGLWMSFCVLQLRLPSGRPQGILNLGAIILEEDSQLHGVSSFHGGDLGRAQPRPSSFVGK</sequence>
<dbReference type="SMART" id="SM00239">
    <property type="entry name" value="C2"/>
    <property type="match status" value="1"/>
</dbReference>
<dbReference type="Pfam" id="PF00168">
    <property type="entry name" value="C2"/>
    <property type="match status" value="1"/>
</dbReference>
<dbReference type="Proteomes" id="UP000824469">
    <property type="component" value="Unassembled WGS sequence"/>
</dbReference>
<evidence type="ECO:0000259" key="1">
    <source>
        <dbReference type="PROSITE" id="PS50004"/>
    </source>
</evidence>
<feature type="domain" description="C2" evidence="1">
    <location>
        <begin position="6"/>
        <end position="126"/>
    </location>
</feature>
<dbReference type="InterPro" id="IPR000008">
    <property type="entry name" value="C2_dom"/>
</dbReference>
<proteinExistence type="predicted"/>
<dbReference type="GO" id="GO:0006952">
    <property type="term" value="P:defense response"/>
    <property type="evidence" value="ECO:0007669"/>
    <property type="project" value="InterPro"/>
</dbReference>
<feature type="non-terminal residue" evidence="2">
    <location>
        <position position="1"/>
    </location>
</feature>
<reference evidence="2 3" key="1">
    <citation type="journal article" date="2021" name="Nat. Plants">
        <title>The Taxus genome provides insights into paclitaxel biosynthesis.</title>
        <authorList>
            <person name="Xiong X."/>
            <person name="Gou J."/>
            <person name="Liao Q."/>
            <person name="Li Y."/>
            <person name="Zhou Q."/>
            <person name="Bi G."/>
            <person name="Li C."/>
            <person name="Du R."/>
            <person name="Wang X."/>
            <person name="Sun T."/>
            <person name="Guo L."/>
            <person name="Liang H."/>
            <person name="Lu P."/>
            <person name="Wu Y."/>
            <person name="Zhang Z."/>
            <person name="Ro D.K."/>
            <person name="Shang Y."/>
            <person name="Huang S."/>
            <person name="Yan J."/>
        </authorList>
    </citation>
    <scope>NUCLEOTIDE SEQUENCE [LARGE SCALE GENOMIC DNA]</scope>
    <source>
        <strain evidence="2">Ta-2019</strain>
    </source>
</reference>
<dbReference type="PANTHER" id="PTHR32246:SF143">
    <property type="entry name" value="CALCIUM-DEPENDENT LIPID-BINDING (CALB DOMAIN) FAMILY PROTEIN"/>
    <property type="match status" value="1"/>
</dbReference>
<evidence type="ECO:0000313" key="2">
    <source>
        <dbReference type="EMBL" id="KAH9328491.1"/>
    </source>
</evidence>
<dbReference type="InterPro" id="IPR044750">
    <property type="entry name" value="C2_SRC2/BAP"/>
</dbReference>
<dbReference type="CDD" id="cd04051">
    <property type="entry name" value="C2_SRC2_like"/>
    <property type="match status" value="1"/>
</dbReference>
<keyword evidence="3" id="KW-1185">Reference proteome</keyword>
<dbReference type="OMA" id="YVEKEYH"/>
<dbReference type="InterPro" id="IPR035892">
    <property type="entry name" value="C2_domain_sf"/>
</dbReference>
<dbReference type="SUPFAM" id="SSF49562">
    <property type="entry name" value="C2 domain (Calcium/lipid-binding domain, CaLB)"/>
    <property type="match status" value="1"/>
</dbReference>
<dbReference type="Gene3D" id="2.60.40.150">
    <property type="entry name" value="C2 domain"/>
    <property type="match status" value="1"/>
</dbReference>
<dbReference type="PANTHER" id="PTHR32246">
    <property type="entry name" value="INGRESSION PROTEIN FIC1"/>
    <property type="match status" value="1"/>
</dbReference>
<name>A0AA38LLT2_TAXCH</name>
<comment type="caution">
    <text evidence="2">The sequence shown here is derived from an EMBL/GenBank/DDBJ whole genome shotgun (WGS) entry which is preliminary data.</text>
</comment>
<feature type="non-terminal residue" evidence="2">
    <location>
        <position position="181"/>
    </location>
</feature>
<dbReference type="AlphaFoldDB" id="A0AA38LLT2"/>
<organism evidence="2 3">
    <name type="scientific">Taxus chinensis</name>
    <name type="common">Chinese yew</name>
    <name type="synonym">Taxus wallichiana var. chinensis</name>
    <dbReference type="NCBI Taxonomy" id="29808"/>
    <lineage>
        <taxon>Eukaryota</taxon>
        <taxon>Viridiplantae</taxon>
        <taxon>Streptophyta</taxon>
        <taxon>Embryophyta</taxon>
        <taxon>Tracheophyta</taxon>
        <taxon>Spermatophyta</taxon>
        <taxon>Pinopsida</taxon>
        <taxon>Pinidae</taxon>
        <taxon>Conifers II</taxon>
        <taxon>Cupressales</taxon>
        <taxon>Taxaceae</taxon>
        <taxon>Taxus</taxon>
    </lineage>
</organism>
<accession>A0AA38LLT2</accession>